<organism evidence="2 3">
    <name type="scientific">Mycena chlorophos</name>
    <name type="common">Agaric fungus</name>
    <name type="synonym">Agaricus chlorophos</name>
    <dbReference type="NCBI Taxonomy" id="658473"/>
    <lineage>
        <taxon>Eukaryota</taxon>
        <taxon>Fungi</taxon>
        <taxon>Dikarya</taxon>
        <taxon>Basidiomycota</taxon>
        <taxon>Agaricomycotina</taxon>
        <taxon>Agaricomycetes</taxon>
        <taxon>Agaricomycetidae</taxon>
        <taxon>Agaricales</taxon>
        <taxon>Marasmiineae</taxon>
        <taxon>Mycenaceae</taxon>
        <taxon>Mycena</taxon>
    </lineage>
</organism>
<sequence length="558" mass="58611">MSTDSDDEMDLDPQTPRAASPAGHRDQATTPDFQIITHPGGVYGSSIRPSLAEVDEFIASTKSYVSSRMAAQTGGSQSISRADGSSHDIFGLPHFLAHEHGHFPDYLSHQPASGHQNTVRPASQPPHAHAASADYSHTTQADIQSAFANSDRVNGVRSFGSEPALGALCSSQSVFGDATVPQPLGHSSNFHDTLHHPQAPALNIPAASSSSNTGFLFPFEEQRPLPNSGFPPPSLMAQLDLVRIEPAASANRVPDLVLDGTAWDRNMPSLRISSTSSPMPIASGSGSGSSQPTSHYHHHHDGPLHHHHHHYPPAPAAAGPSVASSSGSSSSSHWHADLPPLEPVPELDLQLQDYLNHAFPSESETAHAHVHHDGQPEQEVIVESIYAQMDGIKKEYEAKLAKSVAEVVALEELLTSLLLRITAPKAGDSEASAGSEAEGDAGAGAASGSSGSSSGLGADPESSDVDVGSAKDAEDADAATAALWASVEQINGLIAMEVDQQQSFQTLIRFADFNRPPAGLGPRPGLDLDANLNMNEAVVDIKGKGKAKAVDLNYLQWG</sequence>
<feature type="region of interest" description="Disordered" evidence="1">
    <location>
        <begin position="426"/>
        <end position="472"/>
    </location>
</feature>
<feature type="region of interest" description="Disordered" evidence="1">
    <location>
        <begin position="106"/>
        <end position="138"/>
    </location>
</feature>
<proteinExistence type="predicted"/>
<evidence type="ECO:0000313" key="3">
    <source>
        <dbReference type="Proteomes" id="UP000815677"/>
    </source>
</evidence>
<gene>
    <name evidence="2" type="ORF">MCHLO_14809</name>
</gene>
<accession>A0ABQ0M4V1</accession>
<protein>
    <submittedName>
        <fullName evidence="2">Uncharacterized protein</fullName>
    </submittedName>
</protein>
<feature type="compositionally biased region" description="Low complexity" evidence="1">
    <location>
        <begin position="316"/>
        <end position="341"/>
    </location>
</feature>
<feature type="compositionally biased region" description="Low complexity" evidence="1">
    <location>
        <begin position="276"/>
        <end position="294"/>
    </location>
</feature>
<reference evidence="2" key="1">
    <citation type="submission" date="2014-09" db="EMBL/GenBank/DDBJ databases">
        <title>Genome sequence of the luminous mushroom Mycena chlorophos for searching fungal bioluminescence genes.</title>
        <authorList>
            <person name="Tanaka Y."/>
            <person name="Kasuga D."/>
            <person name="Oba Y."/>
            <person name="Hase S."/>
            <person name="Sato K."/>
            <person name="Oba Y."/>
            <person name="Sakakibara Y."/>
        </authorList>
    </citation>
    <scope>NUCLEOTIDE SEQUENCE</scope>
</reference>
<feature type="region of interest" description="Disordered" evidence="1">
    <location>
        <begin position="1"/>
        <end position="41"/>
    </location>
</feature>
<feature type="compositionally biased region" description="Acidic residues" evidence="1">
    <location>
        <begin position="1"/>
        <end position="11"/>
    </location>
</feature>
<evidence type="ECO:0000256" key="1">
    <source>
        <dbReference type="SAM" id="MobiDB-lite"/>
    </source>
</evidence>
<evidence type="ECO:0000313" key="2">
    <source>
        <dbReference type="EMBL" id="GAT58368.1"/>
    </source>
</evidence>
<feature type="compositionally biased region" description="Polar residues" evidence="1">
    <location>
        <begin position="110"/>
        <end position="120"/>
    </location>
</feature>
<feature type="compositionally biased region" description="Low complexity" evidence="1">
    <location>
        <begin position="443"/>
        <end position="459"/>
    </location>
</feature>
<keyword evidence="3" id="KW-1185">Reference proteome</keyword>
<dbReference type="Proteomes" id="UP000815677">
    <property type="component" value="Unassembled WGS sequence"/>
</dbReference>
<dbReference type="EMBL" id="DF849672">
    <property type="protein sequence ID" value="GAT58368.1"/>
    <property type="molecule type" value="Genomic_DNA"/>
</dbReference>
<feature type="region of interest" description="Disordered" evidence="1">
    <location>
        <begin position="267"/>
        <end position="341"/>
    </location>
</feature>
<name>A0ABQ0M4V1_MYCCL</name>
<feature type="compositionally biased region" description="Basic residues" evidence="1">
    <location>
        <begin position="295"/>
        <end position="311"/>
    </location>
</feature>
<feature type="compositionally biased region" description="Low complexity" evidence="1">
    <location>
        <begin position="121"/>
        <end position="133"/>
    </location>
</feature>